<dbReference type="InterPro" id="IPR050767">
    <property type="entry name" value="Sel1_AlgK"/>
</dbReference>
<accession>A0ABR9DI56</accession>
<dbReference type="PANTHER" id="PTHR11102:SF160">
    <property type="entry name" value="ERAD-ASSOCIATED E3 UBIQUITIN-PROTEIN LIGASE COMPONENT HRD3"/>
    <property type="match status" value="1"/>
</dbReference>
<dbReference type="InterPro" id="IPR011990">
    <property type="entry name" value="TPR-like_helical_dom_sf"/>
</dbReference>
<sequence length="159" mass="17965">MSRDNLKTRRGFPIPNQFYVRSLLSLFVLACTACQPNHMGLDTPADIATENCYAYRYGDKLRKINFAQAFDWCHRAAGSGDANSQALLGELYYLGLGGPQDMTLAARWFESAARQGHAHAQYMLYRVHATSTNLEQQEKAEYWLNQARHSGYKLALPAQ</sequence>
<dbReference type="PANTHER" id="PTHR11102">
    <property type="entry name" value="SEL-1-LIKE PROTEIN"/>
    <property type="match status" value="1"/>
</dbReference>
<dbReference type="Proteomes" id="UP000641152">
    <property type="component" value="Unassembled WGS sequence"/>
</dbReference>
<evidence type="ECO:0000313" key="1">
    <source>
        <dbReference type="EMBL" id="MBD9362794.1"/>
    </source>
</evidence>
<protein>
    <submittedName>
        <fullName evidence="1">Sel1 repeat family protein</fullName>
    </submittedName>
</protein>
<keyword evidence="2" id="KW-1185">Reference proteome</keyword>
<proteinExistence type="predicted"/>
<evidence type="ECO:0000313" key="2">
    <source>
        <dbReference type="Proteomes" id="UP000641152"/>
    </source>
</evidence>
<dbReference type="InterPro" id="IPR006597">
    <property type="entry name" value="Sel1-like"/>
</dbReference>
<reference evidence="1 2" key="1">
    <citation type="submission" date="2020-09" db="EMBL/GenBank/DDBJ databases">
        <title>Methylomonas albis sp. nov. and Methylomonas fluvii sp. nov.: Two cold-adapted methanotrophs from the River Elbe and an amended description of Methylovulum psychrotolerans strain Eb1.</title>
        <authorList>
            <person name="Bussmann I.K."/>
            <person name="Klings K.-W."/>
            <person name="Warnstedt J."/>
            <person name="Hoppert M."/>
            <person name="Saborowski A."/>
            <person name="Horn F."/>
            <person name="Liebner S."/>
        </authorList>
    </citation>
    <scope>NUCLEOTIDE SEQUENCE [LARGE SCALE GENOMIC DNA]</scope>
    <source>
        <strain evidence="1 2">EbB</strain>
    </source>
</reference>
<organism evidence="1 2">
    <name type="scientific">Methylomonas fluvii</name>
    <dbReference type="NCBI Taxonomy" id="1854564"/>
    <lineage>
        <taxon>Bacteria</taxon>
        <taxon>Pseudomonadati</taxon>
        <taxon>Pseudomonadota</taxon>
        <taxon>Gammaproteobacteria</taxon>
        <taxon>Methylococcales</taxon>
        <taxon>Methylococcaceae</taxon>
        <taxon>Methylomonas</taxon>
    </lineage>
</organism>
<dbReference type="Pfam" id="PF08238">
    <property type="entry name" value="Sel1"/>
    <property type="match status" value="3"/>
</dbReference>
<dbReference type="SMART" id="SM00671">
    <property type="entry name" value="SEL1"/>
    <property type="match status" value="2"/>
</dbReference>
<dbReference type="RefSeq" id="WP_192395536.1">
    <property type="nucleotide sequence ID" value="NZ_CAJHIU010000003.1"/>
</dbReference>
<name>A0ABR9DI56_9GAMM</name>
<comment type="caution">
    <text evidence="1">The sequence shown here is derived from an EMBL/GenBank/DDBJ whole genome shotgun (WGS) entry which is preliminary data.</text>
</comment>
<dbReference type="EMBL" id="JACXST010000003">
    <property type="protein sequence ID" value="MBD9362794.1"/>
    <property type="molecule type" value="Genomic_DNA"/>
</dbReference>
<dbReference type="SUPFAM" id="SSF81901">
    <property type="entry name" value="HCP-like"/>
    <property type="match status" value="1"/>
</dbReference>
<dbReference type="Gene3D" id="1.25.40.10">
    <property type="entry name" value="Tetratricopeptide repeat domain"/>
    <property type="match status" value="1"/>
</dbReference>
<gene>
    <name evidence="1" type="ORF">EBB_20250</name>
</gene>